<dbReference type="InterPro" id="IPR029045">
    <property type="entry name" value="ClpP/crotonase-like_dom_sf"/>
</dbReference>
<comment type="caution">
    <text evidence="1">The sequence shown here is derived from an EMBL/GenBank/DDBJ whole genome shotgun (WGS) entry which is preliminary data.</text>
</comment>
<name>A0A7X6L1I8_9NOCA</name>
<evidence type="ECO:0000313" key="2">
    <source>
        <dbReference type="Proteomes" id="UP000540698"/>
    </source>
</evidence>
<dbReference type="Proteomes" id="UP000540698">
    <property type="component" value="Unassembled WGS sequence"/>
</dbReference>
<sequence length="58" mass="6449">MSDNMIAWELGEDRVLVLTIDDPTQATNTMTEAFARDLTATVDRLEAEKDSYDGVIVT</sequence>
<dbReference type="SUPFAM" id="SSF52096">
    <property type="entry name" value="ClpP/crotonase"/>
    <property type="match status" value="1"/>
</dbReference>
<gene>
    <name evidence="1" type="ORF">HGB38_07985</name>
</gene>
<dbReference type="RefSeq" id="WP_157114016.1">
    <property type="nucleotide sequence ID" value="NZ_JAAXOS010000003.1"/>
</dbReference>
<evidence type="ECO:0000313" key="1">
    <source>
        <dbReference type="EMBL" id="NKY26157.1"/>
    </source>
</evidence>
<organism evidence="1 2">
    <name type="scientific">Nocardia gamkensis</name>
    <dbReference type="NCBI Taxonomy" id="352869"/>
    <lineage>
        <taxon>Bacteria</taxon>
        <taxon>Bacillati</taxon>
        <taxon>Actinomycetota</taxon>
        <taxon>Actinomycetes</taxon>
        <taxon>Mycobacteriales</taxon>
        <taxon>Nocardiaceae</taxon>
        <taxon>Nocardia</taxon>
    </lineage>
</organism>
<dbReference type="EMBL" id="JAAXOS010000003">
    <property type="protein sequence ID" value="NKY26157.1"/>
    <property type="molecule type" value="Genomic_DNA"/>
</dbReference>
<evidence type="ECO:0008006" key="3">
    <source>
        <dbReference type="Google" id="ProtNLM"/>
    </source>
</evidence>
<reference evidence="1 2" key="1">
    <citation type="submission" date="2020-04" db="EMBL/GenBank/DDBJ databases">
        <title>MicrobeNet Type strains.</title>
        <authorList>
            <person name="Nicholson A.C."/>
        </authorList>
    </citation>
    <scope>NUCLEOTIDE SEQUENCE [LARGE SCALE GENOMIC DNA]</scope>
    <source>
        <strain evidence="1 2">DSM 44956</strain>
    </source>
</reference>
<protein>
    <recommendedName>
        <fullName evidence="3">Enoyl-CoA hydratase</fullName>
    </recommendedName>
</protein>
<keyword evidence="2" id="KW-1185">Reference proteome</keyword>
<dbReference type="Gene3D" id="3.90.226.10">
    <property type="entry name" value="2-enoyl-CoA Hydratase, Chain A, domain 1"/>
    <property type="match status" value="1"/>
</dbReference>
<accession>A0A7X6L1I8</accession>
<proteinExistence type="predicted"/>
<dbReference type="AlphaFoldDB" id="A0A7X6L1I8"/>